<proteinExistence type="predicted"/>
<keyword evidence="2" id="KW-1185">Reference proteome</keyword>
<dbReference type="EMBL" id="JACHGY010000001">
    <property type="protein sequence ID" value="MBB6429504.1"/>
    <property type="molecule type" value="Genomic_DNA"/>
</dbReference>
<dbReference type="AlphaFoldDB" id="A0A7X0H7Z9"/>
<organism evidence="1 2">
    <name type="scientific">Algisphaera agarilytica</name>
    <dbReference type="NCBI Taxonomy" id="1385975"/>
    <lineage>
        <taxon>Bacteria</taxon>
        <taxon>Pseudomonadati</taxon>
        <taxon>Planctomycetota</taxon>
        <taxon>Phycisphaerae</taxon>
        <taxon>Phycisphaerales</taxon>
        <taxon>Phycisphaeraceae</taxon>
        <taxon>Algisphaera</taxon>
    </lineage>
</organism>
<comment type="caution">
    <text evidence="1">The sequence shown here is derived from an EMBL/GenBank/DDBJ whole genome shotgun (WGS) entry which is preliminary data.</text>
</comment>
<evidence type="ECO:0000313" key="2">
    <source>
        <dbReference type="Proteomes" id="UP000541810"/>
    </source>
</evidence>
<name>A0A7X0H7Z9_9BACT</name>
<reference evidence="1 2" key="1">
    <citation type="submission" date="2020-08" db="EMBL/GenBank/DDBJ databases">
        <title>Genomic Encyclopedia of Type Strains, Phase IV (KMG-IV): sequencing the most valuable type-strain genomes for metagenomic binning, comparative biology and taxonomic classification.</title>
        <authorList>
            <person name="Goeker M."/>
        </authorList>
    </citation>
    <scope>NUCLEOTIDE SEQUENCE [LARGE SCALE GENOMIC DNA]</scope>
    <source>
        <strain evidence="1 2">DSM 103725</strain>
    </source>
</reference>
<dbReference type="RefSeq" id="WP_184677079.1">
    <property type="nucleotide sequence ID" value="NZ_JACHGY010000001.1"/>
</dbReference>
<dbReference type="Proteomes" id="UP000541810">
    <property type="component" value="Unassembled WGS sequence"/>
</dbReference>
<gene>
    <name evidence="1" type="ORF">HNQ40_001310</name>
</gene>
<accession>A0A7X0H7Z9</accession>
<sequence>MSRFKPFIPLTIALLGVVVLVVAYGFHQNARDQAGRAERDLDEGMQLVERLRLVRTGVESGGAVEGLAQTGFIPRIEAALNQSELSLSSLRSVTPRLDRSGAVSYRMVLSPVALRPAVEALHALSEGSGQANRVTTLVLRSSDSPVPGSPGVESWRIEAEVLDSSGSQP</sequence>
<protein>
    <submittedName>
        <fullName evidence="1">Uncharacterized protein</fullName>
    </submittedName>
</protein>
<evidence type="ECO:0000313" key="1">
    <source>
        <dbReference type="EMBL" id="MBB6429504.1"/>
    </source>
</evidence>